<feature type="transmembrane region" description="Helical" evidence="6">
    <location>
        <begin position="55"/>
        <end position="72"/>
    </location>
</feature>
<keyword evidence="8" id="KW-1185">Reference proteome</keyword>
<dbReference type="RefSeq" id="WP_052036127.1">
    <property type="nucleotide sequence ID" value="NZ_JMIR01000009.1"/>
</dbReference>
<dbReference type="eggNOG" id="COG3714">
    <property type="taxonomic scope" value="Bacteria"/>
</dbReference>
<comment type="similarity">
    <text evidence="2">Belongs to the TMEM86 family.</text>
</comment>
<sequence length="212" mass="22555">MLALTAVAMACGLMDLLAIARGWEKARYGWKPGTMVVILLLAVLGADFGDALDRWLLAGLVLSLAGDVFLVLPKERFLSGLLAFFAAHVCYMAAFAPGRGGSLQGLAEHQGIVAGVLAAFGAVYFFLLAKGVLRSGGRGLLVAVACYILVILGMVWRAATSGDAWIFTGAVLFMISDSVLAWNRFVKGSRVFEVLVMVTYYAAQVLLAWSVS</sequence>
<proteinExistence type="inferred from homology"/>
<comment type="subcellular location">
    <subcellularLocation>
        <location evidence="1">Membrane</location>
        <topology evidence="1">Multi-pass membrane protein</topology>
    </subcellularLocation>
</comment>
<feature type="transmembrane region" description="Helical" evidence="6">
    <location>
        <begin position="194"/>
        <end position="211"/>
    </location>
</feature>
<feature type="transmembrane region" description="Helical" evidence="6">
    <location>
        <begin position="164"/>
        <end position="182"/>
    </location>
</feature>
<evidence type="ECO:0000256" key="3">
    <source>
        <dbReference type="ARBA" id="ARBA00022692"/>
    </source>
</evidence>
<reference evidence="7 8" key="1">
    <citation type="journal article" date="2013" name="Int. J. Syst. Evol. Microbiol.">
        <title>Tumebacillus flagellatus sp. nov., an alpha-amylase/pullulanase-producing bacterium isolated from cassava wastewater.</title>
        <authorList>
            <person name="Wang Q."/>
            <person name="Xie N."/>
            <person name="Qin Y."/>
            <person name="Shen N."/>
            <person name="Zhu J."/>
            <person name="Mi H."/>
            <person name="Huang R."/>
        </authorList>
    </citation>
    <scope>NUCLEOTIDE SEQUENCE [LARGE SCALE GENOMIC DNA]</scope>
    <source>
        <strain evidence="7 8">GST4</strain>
    </source>
</reference>
<evidence type="ECO:0000256" key="1">
    <source>
        <dbReference type="ARBA" id="ARBA00004141"/>
    </source>
</evidence>
<evidence type="ECO:0000256" key="2">
    <source>
        <dbReference type="ARBA" id="ARBA00007375"/>
    </source>
</evidence>
<evidence type="ECO:0000256" key="4">
    <source>
        <dbReference type="ARBA" id="ARBA00022989"/>
    </source>
</evidence>
<feature type="transmembrane region" description="Helical" evidence="6">
    <location>
        <begin position="77"/>
        <end position="97"/>
    </location>
</feature>
<keyword evidence="4 6" id="KW-1133">Transmembrane helix</keyword>
<dbReference type="PANTHER" id="PTHR31885:SF6">
    <property type="entry name" value="GH04784P"/>
    <property type="match status" value="1"/>
</dbReference>
<dbReference type="EMBL" id="JMIR01000009">
    <property type="protein sequence ID" value="KEO83644.1"/>
    <property type="molecule type" value="Genomic_DNA"/>
</dbReference>
<gene>
    <name evidence="7" type="ORF">EL26_08265</name>
</gene>
<dbReference type="GO" id="GO:0016787">
    <property type="term" value="F:hydrolase activity"/>
    <property type="evidence" value="ECO:0007669"/>
    <property type="project" value="TreeGrafter"/>
</dbReference>
<evidence type="ECO:0000313" key="7">
    <source>
        <dbReference type="EMBL" id="KEO83644.1"/>
    </source>
</evidence>
<dbReference type="InterPro" id="IPR012506">
    <property type="entry name" value="TMEM86B-like"/>
</dbReference>
<evidence type="ECO:0000256" key="5">
    <source>
        <dbReference type="ARBA" id="ARBA00023136"/>
    </source>
</evidence>
<organism evidence="7 8">
    <name type="scientific">Tumebacillus flagellatus</name>
    <dbReference type="NCBI Taxonomy" id="1157490"/>
    <lineage>
        <taxon>Bacteria</taxon>
        <taxon>Bacillati</taxon>
        <taxon>Bacillota</taxon>
        <taxon>Bacilli</taxon>
        <taxon>Bacillales</taxon>
        <taxon>Alicyclobacillaceae</taxon>
        <taxon>Tumebacillus</taxon>
    </lineage>
</organism>
<evidence type="ECO:0000256" key="6">
    <source>
        <dbReference type="SAM" id="Phobius"/>
    </source>
</evidence>
<dbReference type="AlphaFoldDB" id="A0A074LRE1"/>
<evidence type="ECO:0008006" key="9">
    <source>
        <dbReference type="Google" id="ProtNLM"/>
    </source>
</evidence>
<evidence type="ECO:0000313" key="8">
    <source>
        <dbReference type="Proteomes" id="UP000027931"/>
    </source>
</evidence>
<feature type="transmembrane region" description="Helical" evidence="6">
    <location>
        <begin position="109"/>
        <end position="128"/>
    </location>
</feature>
<dbReference type="Pfam" id="PF07947">
    <property type="entry name" value="YhhN"/>
    <property type="match status" value="1"/>
</dbReference>
<comment type="caution">
    <text evidence="7">The sequence shown here is derived from an EMBL/GenBank/DDBJ whole genome shotgun (WGS) entry which is preliminary data.</text>
</comment>
<dbReference type="PANTHER" id="PTHR31885">
    <property type="entry name" value="GH04784P"/>
    <property type="match status" value="1"/>
</dbReference>
<feature type="transmembrane region" description="Helical" evidence="6">
    <location>
        <begin position="30"/>
        <end position="49"/>
    </location>
</feature>
<keyword evidence="3 6" id="KW-0812">Transmembrane</keyword>
<dbReference type="Proteomes" id="UP000027931">
    <property type="component" value="Unassembled WGS sequence"/>
</dbReference>
<dbReference type="STRING" id="1157490.EL26_08265"/>
<keyword evidence="5 6" id="KW-0472">Membrane</keyword>
<feature type="transmembrane region" description="Helical" evidence="6">
    <location>
        <begin position="140"/>
        <end position="158"/>
    </location>
</feature>
<name>A0A074LRE1_9BACL</name>
<protein>
    <recommendedName>
        <fullName evidence="9">Lysoplasmalogenase</fullName>
    </recommendedName>
</protein>
<accession>A0A074LRE1</accession>
<dbReference type="GO" id="GO:0016020">
    <property type="term" value="C:membrane"/>
    <property type="evidence" value="ECO:0007669"/>
    <property type="project" value="UniProtKB-SubCell"/>
</dbReference>